<dbReference type="PIRSF" id="PIRSF036893">
    <property type="entry name" value="Lipocalin_ApoD"/>
    <property type="match status" value="1"/>
</dbReference>
<dbReference type="Pfam" id="PF08212">
    <property type="entry name" value="Lipocalin_2"/>
    <property type="match status" value="1"/>
</dbReference>
<keyword evidence="2 3" id="KW-0449">Lipoprotein</keyword>
<feature type="domain" description="Lipocalin/cytosolic fatty-acid binding" evidence="4">
    <location>
        <begin position="39"/>
        <end position="181"/>
    </location>
</feature>
<comment type="subunit">
    <text evidence="2">Homodimer.</text>
</comment>
<dbReference type="AlphaFoldDB" id="A0A328AFU7"/>
<dbReference type="Gene3D" id="2.40.128.20">
    <property type="match status" value="1"/>
</dbReference>
<sequence length="184" mass="19934">MVAFAHLRRLAPLLIAGALSGCIAGPSGNAHVPQPAKAVELPRYLGLWHEFARYDMAFEKGCEGVTARYALRPDGKIDVTNTCHAGAPDGPVKVAKGKATPVAGSNGAKLKVSFFGPALFANYWVLDRADDYSWAIVGEGSGRFLWILTREAQPSPARREELVQRVRALGYDTAMLRFTRQAPP</sequence>
<comment type="caution">
    <text evidence="5">The sequence shown here is derived from an EMBL/GenBank/DDBJ whole genome shotgun (WGS) entry which is preliminary data.</text>
</comment>
<evidence type="ECO:0000313" key="5">
    <source>
        <dbReference type="EMBL" id="RAK53481.1"/>
    </source>
</evidence>
<name>A0A328AFU7_9CAUL</name>
<dbReference type="InterPro" id="IPR002446">
    <property type="entry name" value="Lipocalin_bac"/>
</dbReference>
<dbReference type="GO" id="GO:0008289">
    <property type="term" value="F:lipid binding"/>
    <property type="evidence" value="ECO:0007669"/>
    <property type="project" value="UniProtKB-UniRule"/>
</dbReference>
<protein>
    <recommendedName>
        <fullName evidence="2">Outer membrane lipoprotein Blc</fullName>
    </recommendedName>
</protein>
<comment type="function">
    <text evidence="2">Involved in the storage or transport of lipids necessary for membrane maintenance under stressful conditions. Displays a binding preference for lysophospholipids.</text>
</comment>
<comment type="subcellular location">
    <subcellularLocation>
        <location evidence="2">Cell outer membrane</location>
    </subcellularLocation>
</comment>
<dbReference type="PANTHER" id="PTHR10612:SF34">
    <property type="entry name" value="APOLIPOPROTEIN D"/>
    <property type="match status" value="1"/>
</dbReference>
<keyword evidence="2" id="KW-0472">Membrane</keyword>
<reference evidence="6" key="1">
    <citation type="submission" date="2018-05" db="EMBL/GenBank/DDBJ databases">
        <authorList>
            <person name="Li X."/>
        </authorList>
    </citation>
    <scope>NUCLEOTIDE SEQUENCE [LARGE SCALE GENOMIC DNA]</scope>
    <source>
        <strain evidence="6">LX32</strain>
    </source>
</reference>
<feature type="signal peptide" evidence="2">
    <location>
        <begin position="1"/>
        <end position="24"/>
    </location>
</feature>
<evidence type="ECO:0000259" key="4">
    <source>
        <dbReference type="Pfam" id="PF08212"/>
    </source>
</evidence>
<dbReference type="PANTHER" id="PTHR10612">
    <property type="entry name" value="APOLIPOPROTEIN D"/>
    <property type="match status" value="1"/>
</dbReference>
<dbReference type="GO" id="GO:0009279">
    <property type="term" value="C:cell outer membrane"/>
    <property type="evidence" value="ECO:0007669"/>
    <property type="project" value="UniProtKB-SubCell"/>
</dbReference>
<feature type="lipid moiety-binding region" description="N-palmitoyl cysteine" evidence="3">
    <location>
        <position position="22"/>
    </location>
</feature>
<keyword evidence="6" id="KW-1185">Reference proteome</keyword>
<gene>
    <name evidence="5" type="ORF">DJ017_02550</name>
</gene>
<keyword evidence="2" id="KW-0446">Lipid-binding</keyword>
<dbReference type="GO" id="GO:0006950">
    <property type="term" value="P:response to stress"/>
    <property type="evidence" value="ECO:0007669"/>
    <property type="project" value="UniProtKB-ARBA"/>
</dbReference>
<evidence type="ECO:0000256" key="1">
    <source>
        <dbReference type="ARBA" id="ARBA00006889"/>
    </source>
</evidence>
<dbReference type="EMBL" id="QFYQ01000001">
    <property type="protein sequence ID" value="RAK53481.1"/>
    <property type="molecule type" value="Genomic_DNA"/>
</dbReference>
<keyword evidence="2" id="KW-0732">Signal</keyword>
<dbReference type="InterPro" id="IPR047202">
    <property type="entry name" value="Lipocalin_Blc-like_dom"/>
</dbReference>
<keyword evidence="2" id="KW-0998">Cell outer membrane</keyword>
<dbReference type="SUPFAM" id="SSF50814">
    <property type="entry name" value="Lipocalins"/>
    <property type="match status" value="1"/>
</dbReference>
<accession>A0A328AFU7</accession>
<feature type="chain" id="PRO_5016196038" description="Outer membrane lipoprotein Blc" evidence="2">
    <location>
        <begin position="25"/>
        <end position="184"/>
    </location>
</feature>
<evidence type="ECO:0000256" key="3">
    <source>
        <dbReference type="PIRSR" id="PIRSR036893-52"/>
    </source>
</evidence>
<dbReference type="CDD" id="cd19438">
    <property type="entry name" value="lipocalin_Blc-like"/>
    <property type="match status" value="1"/>
</dbReference>
<comment type="similarity">
    <text evidence="1 2">Belongs to the calycin superfamily. Lipocalin family.</text>
</comment>
<evidence type="ECO:0000256" key="2">
    <source>
        <dbReference type="PIRNR" id="PIRNR036893"/>
    </source>
</evidence>
<organism evidence="5 6">
    <name type="scientific">Phenylobacterium soli</name>
    <dbReference type="NCBI Taxonomy" id="2170551"/>
    <lineage>
        <taxon>Bacteria</taxon>
        <taxon>Pseudomonadati</taxon>
        <taxon>Pseudomonadota</taxon>
        <taxon>Alphaproteobacteria</taxon>
        <taxon>Caulobacterales</taxon>
        <taxon>Caulobacteraceae</taxon>
        <taxon>Phenylobacterium</taxon>
    </lineage>
</organism>
<dbReference type="RefSeq" id="WP_111527233.1">
    <property type="nucleotide sequence ID" value="NZ_JBHRSG010000005.1"/>
</dbReference>
<dbReference type="InterPro" id="IPR000566">
    <property type="entry name" value="Lipocln_cytosolic_FA-bd_dom"/>
</dbReference>
<dbReference type="OrthoDB" id="594739at2"/>
<dbReference type="InterPro" id="IPR012674">
    <property type="entry name" value="Calycin"/>
</dbReference>
<dbReference type="PRINTS" id="PR01171">
    <property type="entry name" value="BCTLIPOCALIN"/>
</dbReference>
<keyword evidence="3" id="KW-0564">Palmitate</keyword>
<proteinExistence type="inferred from homology"/>
<dbReference type="Proteomes" id="UP000249254">
    <property type="component" value="Unassembled WGS sequence"/>
</dbReference>
<dbReference type="InterPro" id="IPR022271">
    <property type="entry name" value="Lipocalin_ApoD"/>
</dbReference>
<evidence type="ECO:0000313" key="6">
    <source>
        <dbReference type="Proteomes" id="UP000249254"/>
    </source>
</evidence>
<feature type="lipid moiety-binding region" description="S-diacylglycerol cysteine" evidence="3">
    <location>
        <position position="22"/>
    </location>
</feature>